<dbReference type="EMBL" id="BAABGT010000078">
    <property type="protein sequence ID" value="GAA4553973.1"/>
    <property type="molecule type" value="Genomic_DNA"/>
</dbReference>
<dbReference type="InterPro" id="IPR029058">
    <property type="entry name" value="AB_hydrolase_fold"/>
</dbReference>
<proteinExistence type="predicted"/>
<comment type="caution">
    <text evidence="2">The sequence shown here is derived from an EMBL/GenBank/DDBJ whole genome shotgun (WGS) entry which is preliminary data.</text>
</comment>
<organism evidence="2 3">
    <name type="scientific">Pseudonocardia xishanensis</name>
    <dbReference type="NCBI Taxonomy" id="630995"/>
    <lineage>
        <taxon>Bacteria</taxon>
        <taxon>Bacillati</taxon>
        <taxon>Actinomycetota</taxon>
        <taxon>Actinomycetes</taxon>
        <taxon>Pseudonocardiales</taxon>
        <taxon>Pseudonocardiaceae</taxon>
        <taxon>Pseudonocardia</taxon>
    </lineage>
</organism>
<evidence type="ECO:0000259" key="1">
    <source>
        <dbReference type="Pfam" id="PF00561"/>
    </source>
</evidence>
<protein>
    <recommendedName>
        <fullName evidence="1">AB hydrolase-1 domain-containing protein</fullName>
    </recommendedName>
</protein>
<sequence>MLPTENRAAVSGVAHHWIELADTSLHYVTAGRAGPLILLVHGFPETWWAFHELIPLLSEDHRVVAVDLRGFGDSATGSGETGSAVAAEDLHQLIDALDLGAVHVVGQDIAGATVFRLAALHPE</sequence>
<keyword evidence="3" id="KW-1185">Reference proteome</keyword>
<name>A0ABP8S011_9PSEU</name>
<dbReference type="RefSeq" id="WP_345423674.1">
    <property type="nucleotide sequence ID" value="NZ_BAABGT010000078.1"/>
</dbReference>
<evidence type="ECO:0000313" key="3">
    <source>
        <dbReference type="Proteomes" id="UP001501598"/>
    </source>
</evidence>
<reference evidence="3" key="1">
    <citation type="journal article" date="2019" name="Int. J. Syst. Evol. Microbiol.">
        <title>The Global Catalogue of Microorganisms (GCM) 10K type strain sequencing project: providing services to taxonomists for standard genome sequencing and annotation.</title>
        <authorList>
            <consortium name="The Broad Institute Genomics Platform"/>
            <consortium name="The Broad Institute Genome Sequencing Center for Infectious Disease"/>
            <person name="Wu L."/>
            <person name="Ma J."/>
        </authorList>
    </citation>
    <scope>NUCLEOTIDE SEQUENCE [LARGE SCALE GENOMIC DNA]</scope>
    <source>
        <strain evidence="3">JCM 17906</strain>
    </source>
</reference>
<dbReference type="SUPFAM" id="SSF53474">
    <property type="entry name" value="alpha/beta-Hydrolases"/>
    <property type="match status" value="1"/>
</dbReference>
<dbReference type="Pfam" id="PF00561">
    <property type="entry name" value="Abhydrolase_1"/>
    <property type="match status" value="1"/>
</dbReference>
<evidence type="ECO:0000313" key="2">
    <source>
        <dbReference type="EMBL" id="GAA4553973.1"/>
    </source>
</evidence>
<accession>A0ABP8S011</accession>
<dbReference type="Gene3D" id="3.40.50.1820">
    <property type="entry name" value="alpha/beta hydrolase"/>
    <property type="match status" value="1"/>
</dbReference>
<dbReference type="PRINTS" id="PR00111">
    <property type="entry name" value="ABHYDROLASE"/>
</dbReference>
<gene>
    <name evidence="2" type="ORF">GCM10023175_51070</name>
</gene>
<dbReference type="Proteomes" id="UP001501598">
    <property type="component" value="Unassembled WGS sequence"/>
</dbReference>
<dbReference type="InterPro" id="IPR000073">
    <property type="entry name" value="AB_hydrolase_1"/>
</dbReference>
<feature type="domain" description="AB hydrolase-1" evidence="1">
    <location>
        <begin position="35"/>
        <end position="123"/>
    </location>
</feature>
<dbReference type="PANTHER" id="PTHR43329">
    <property type="entry name" value="EPOXIDE HYDROLASE"/>
    <property type="match status" value="1"/>
</dbReference>